<evidence type="ECO:0000313" key="2">
    <source>
        <dbReference type="Proteomes" id="UP000271087"/>
    </source>
</evidence>
<dbReference type="EMBL" id="UYRW01018360">
    <property type="protein sequence ID" value="VDN05073.1"/>
    <property type="molecule type" value="Genomic_DNA"/>
</dbReference>
<gene>
    <name evidence="1" type="ORF">NOO_LOCUS13745</name>
</gene>
<name>A0A3P7L489_ONCOC</name>
<accession>A0A3P7L489</accession>
<organism evidence="1 2">
    <name type="scientific">Onchocerca ochengi</name>
    <name type="common">Filarial nematode worm</name>
    <dbReference type="NCBI Taxonomy" id="42157"/>
    <lineage>
        <taxon>Eukaryota</taxon>
        <taxon>Metazoa</taxon>
        <taxon>Ecdysozoa</taxon>
        <taxon>Nematoda</taxon>
        <taxon>Chromadorea</taxon>
        <taxon>Rhabditida</taxon>
        <taxon>Spirurina</taxon>
        <taxon>Spiruromorpha</taxon>
        <taxon>Filarioidea</taxon>
        <taxon>Onchocercidae</taxon>
        <taxon>Onchocerca</taxon>
    </lineage>
</organism>
<protein>
    <submittedName>
        <fullName evidence="1">Uncharacterized protein</fullName>
    </submittedName>
</protein>
<sequence length="71" mass="8271">MIDAVNRVFSCFNRFISDDDEGTEEKVHVEKYIFKSDPLNNLILTLDTANFDKRQVDNAFPRFLVCLDAKK</sequence>
<dbReference type="OrthoDB" id="10363912at2759"/>
<keyword evidence="2" id="KW-1185">Reference proteome</keyword>
<dbReference type="Proteomes" id="UP000271087">
    <property type="component" value="Unassembled WGS sequence"/>
</dbReference>
<dbReference type="AlphaFoldDB" id="A0A3P7L489"/>
<proteinExistence type="predicted"/>
<reference evidence="1 2" key="1">
    <citation type="submission" date="2018-08" db="EMBL/GenBank/DDBJ databases">
        <authorList>
            <person name="Laetsch R D."/>
            <person name="Stevens L."/>
            <person name="Kumar S."/>
            <person name="Blaxter L. M."/>
        </authorList>
    </citation>
    <scope>NUCLEOTIDE SEQUENCE [LARGE SCALE GENOMIC DNA]</scope>
</reference>
<evidence type="ECO:0000313" key="1">
    <source>
        <dbReference type="EMBL" id="VDN05073.1"/>
    </source>
</evidence>
<feature type="non-terminal residue" evidence="1">
    <location>
        <position position="1"/>
    </location>
</feature>